<feature type="transmembrane region" description="Helical" evidence="1">
    <location>
        <begin position="38"/>
        <end position="58"/>
    </location>
</feature>
<accession>G0MMV5</accession>
<sequence>MYPILTILLIFQFKKYAKNRQKLFSDRQQSQSDATTKLIICITITYIIAHLPLGIMYIRQSICEDLECYVDTSALMGSTNVPTLLVTLTHMPLCFALSSQYRDTVKTLLRINRNNTVNPERSEMTTTRVGVNT</sequence>
<keyword evidence="1" id="KW-0472">Membrane</keyword>
<dbReference type="EMBL" id="GL379802">
    <property type="protein sequence ID" value="EGT37445.1"/>
    <property type="molecule type" value="Genomic_DNA"/>
</dbReference>
<name>G0MMV5_CAEBE</name>
<evidence type="ECO:0000313" key="3">
    <source>
        <dbReference type="Proteomes" id="UP000008068"/>
    </source>
</evidence>
<dbReference type="GO" id="GO:0008528">
    <property type="term" value="F:G protein-coupled peptide receptor activity"/>
    <property type="evidence" value="ECO:0007669"/>
    <property type="project" value="InterPro"/>
</dbReference>
<keyword evidence="3" id="KW-1185">Reference proteome</keyword>
<dbReference type="Pfam" id="PF10324">
    <property type="entry name" value="7TM_GPCR_Srw"/>
    <property type="match status" value="1"/>
</dbReference>
<dbReference type="Gene3D" id="1.20.1070.10">
    <property type="entry name" value="Rhodopsin 7-helix transmembrane proteins"/>
    <property type="match status" value="1"/>
</dbReference>
<organism evidence="3">
    <name type="scientific">Caenorhabditis brenneri</name>
    <name type="common">Nematode worm</name>
    <dbReference type="NCBI Taxonomy" id="135651"/>
    <lineage>
        <taxon>Eukaryota</taxon>
        <taxon>Metazoa</taxon>
        <taxon>Ecdysozoa</taxon>
        <taxon>Nematoda</taxon>
        <taxon>Chromadorea</taxon>
        <taxon>Rhabditida</taxon>
        <taxon>Rhabditina</taxon>
        <taxon>Rhabditomorpha</taxon>
        <taxon>Rhabditoidea</taxon>
        <taxon>Rhabditidae</taxon>
        <taxon>Peloderinae</taxon>
        <taxon>Caenorhabditis</taxon>
    </lineage>
</organism>
<evidence type="ECO:0000256" key="1">
    <source>
        <dbReference type="SAM" id="Phobius"/>
    </source>
</evidence>
<keyword evidence="1" id="KW-1133">Transmembrane helix</keyword>
<dbReference type="InParanoid" id="G0MMV5"/>
<dbReference type="InterPro" id="IPR019427">
    <property type="entry name" value="7TM_GPCR_serpentine_rcpt_Srw"/>
</dbReference>
<dbReference type="HOGENOM" id="CLU_1908509_0_0_1"/>
<evidence type="ECO:0008006" key="4">
    <source>
        <dbReference type="Google" id="ProtNLM"/>
    </source>
</evidence>
<keyword evidence="1" id="KW-0812">Transmembrane</keyword>
<gene>
    <name evidence="2" type="ORF">CAEBREN_18939</name>
</gene>
<dbReference type="PANTHER" id="PTHR22751:SF30">
    <property type="entry name" value="G-PROTEIN COUPLED RECEPTORS FAMILY 1 PROFILE DOMAIN-CONTAINING PROTEIN"/>
    <property type="match status" value="1"/>
</dbReference>
<dbReference type="SUPFAM" id="SSF81321">
    <property type="entry name" value="Family A G protein-coupled receptor-like"/>
    <property type="match status" value="1"/>
</dbReference>
<proteinExistence type="predicted"/>
<reference evidence="3" key="1">
    <citation type="submission" date="2011-07" db="EMBL/GenBank/DDBJ databases">
        <authorList>
            <consortium name="Caenorhabditis brenneri Sequencing and Analysis Consortium"/>
            <person name="Wilson R.K."/>
        </authorList>
    </citation>
    <scope>NUCLEOTIDE SEQUENCE [LARGE SCALE GENOMIC DNA]</scope>
    <source>
        <strain evidence="3">PB2801</strain>
    </source>
</reference>
<protein>
    <recommendedName>
        <fullName evidence="4">G-protein coupled receptors family 1 profile domain-containing protein</fullName>
    </recommendedName>
</protein>
<evidence type="ECO:0000313" key="2">
    <source>
        <dbReference type="EMBL" id="EGT37445.1"/>
    </source>
</evidence>
<dbReference type="AlphaFoldDB" id="G0MMV5"/>
<dbReference type="Proteomes" id="UP000008068">
    <property type="component" value="Unassembled WGS sequence"/>
</dbReference>
<dbReference type="PANTHER" id="PTHR22751">
    <property type="entry name" value="G-PROTEIN COUPLED RECEPTOR-RELATED"/>
    <property type="match status" value="1"/>
</dbReference>